<sequence>MARWRQARFTSSSSSPHPQSDGETRTIGELGDLDNMAIKRTIGSTSSSAQHSSGEDNLIETPNIILQALPIFLMDYEEVGGILLFDPATHEIENKELAKVAKRVNGSWSEVTFLVSWLTILNQHYGNYVSSGRPISKNGEIDQHLPEQVQWEELIVCGEGDDLGDLRKETNVTGWGERPFMDGEWRVVREDHGTIIGQPSMEAVSKDLEKKKRLPYGKSTANVGDLVEMESQGHLILRVDDEVEMGEVHLILKFTSSSSSSHP</sequence>
<feature type="region of interest" description="Disordered" evidence="1">
    <location>
        <begin position="1"/>
        <end position="30"/>
    </location>
</feature>
<dbReference type="AlphaFoldDB" id="A0A7J0F9Z6"/>
<dbReference type="Proteomes" id="UP000585474">
    <property type="component" value="Unassembled WGS sequence"/>
</dbReference>
<proteinExistence type="predicted"/>
<reference evidence="2 3" key="1">
    <citation type="submission" date="2019-07" db="EMBL/GenBank/DDBJ databases">
        <title>De Novo Assembly of kiwifruit Actinidia rufa.</title>
        <authorList>
            <person name="Sugita-Konishi S."/>
            <person name="Sato K."/>
            <person name="Mori E."/>
            <person name="Abe Y."/>
            <person name="Kisaki G."/>
            <person name="Hamano K."/>
            <person name="Suezawa K."/>
            <person name="Otani M."/>
            <person name="Fukuda T."/>
            <person name="Manabe T."/>
            <person name="Gomi K."/>
            <person name="Tabuchi M."/>
            <person name="Akimitsu K."/>
            <person name="Kataoka I."/>
        </authorList>
    </citation>
    <scope>NUCLEOTIDE SEQUENCE [LARGE SCALE GENOMIC DNA]</scope>
    <source>
        <strain evidence="3">cv. Fuchu</strain>
    </source>
</reference>
<evidence type="ECO:0000256" key="1">
    <source>
        <dbReference type="SAM" id="MobiDB-lite"/>
    </source>
</evidence>
<comment type="caution">
    <text evidence="2">The sequence shown here is derived from an EMBL/GenBank/DDBJ whole genome shotgun (WGS) entry which is preliminary data.</text>
</comment>
<evidence type="ECO:0000313" key="3">
    <source>
        <dbReference type="Proteomes" id="UP000585474"/>
    </source>
</evidence>
<organism evidence="2 3">
    <name type="scientific">Actinidia rufa</name>
    <dbReference type="NCBI Taxonomy" id="165716"/>
    <lineage>
        <taxon>Eukaryota</taxon>
        <taxon>Viridiplantae</taxon>
        <taxon>Streptophyta</taxon>
        <taxon>Embryophyta</taxon>
        <taxon>Tracheophyta</taxon>
        <taxon>Spermatophyta</taxon>
        <taxon>Magnoliopsida</taxon>
        <taxon>eudicotyledons</taxon>
        <taxon>Gunneridae</taxon>
        <taxon>Pentapetalae</taxon>
        <taxon>asterids</taxon>
        <taxon>Ericales</taxon>
        <taxon>Actinidiaceae</taxon>
        <taxon>Actinidia</taxon>
    </lineage>
</organism>
<protein>
    <submittedName>
        <fullName evidence="2">Uncharacterized protein</fullName>
    </submittedName>
</protein>
<keyword evidence="3" id="KW-1185">Reference proteome</keyword>
<evidence type="ECO:0000313" key="2">
    <source>
        <dbReference type="EMBL" id="GFY95485.1"/>
    </source>
</evidence>
<gene>
    <name evidence="2" type="ORF">Acr_10g0008700</name>
</gene>
<dbReference type="EMBL" id="BJWL01000010">
    <property type="protein sequence ID" value="GFY95485.1"/>
    <property type="molecule type" value="Genomic_DNA"/>
</dbReference>
<accession>A0A7J0F9Z6</accession>
<name>A0A7J0F9Z6_9ERIC</name>